<keyword evidence="3" id="KW-1185">Reference proteome</keyword>
<organism evidence="2 3">
    <name type="scientific">Eumeta variegata</name>
    <name type="common">Bagworm moth</name>
    <name type="synonym">Eumeta japonica</name>
    <dbReference type="NCBI Taxonomy" id="151549"/>
    <lineage>
        <taxon>Eukaryota</taxon>
        <taxon>Metazoa</taxon>
        <taxon>Ecdysozoa</taxon>
        <taxon>Arthropoda</taxon>
        <taxon>Hexapoda</taxon>
        <taxon>Insecta</taxon>
        <taxon>Pterygota</taxon>
        <taxon>Neoptera</taxon>
        <taxon>Endopterygota</taxon>
        <taxon>Lepidoptera</taxon>
        <taxon>Glossata</taxon>
        <taxon>Ditrysia</taxon>
        <taxon>Tineoidea</taxon>
        <taxon>Psychidae</taxon>
        <taxon>Oiketicinae</taxon>
        <taxon>Eumeta</taxon>
    </lineage>
</organism>
<accession>A0A4C1SWL4</accession>
<evidence type="ECO:0000256" key="1">
    <source>
        <dbReference type="SAM" id="MobiDB-lite"/>
    </source>
</evidence>
<dbReference type="AlphaFoldDB" id="A0A4C1SWL4"/>
<dbReference type="EMBL" id="BGZK01000023">
    <property type="protein sequence ID" value="GBP06572.1"/>
    <property type="molecule type" value="Genomic_DNA"/>
</dbReference>
<name>A0A4C1SWL4_EUMVA</name>
<dbReference type="Proteomes" id="UP000299102">
    <property type="component" value="Unassembled WGS sequence"/>
</dbReference>
<protein>
    <submittedName>
        <fullName evidence="2">Uncharacterized protein</fullName>
    </submittedName>
</protein>
<proteinExistence type="predicted"/>
<comment type="caution">
    <text evidence="2">The sequence shown here is derived from an EMBL/GenBank/DDBJ whole genome shotgun (WGS) entry which is preliminary data.</text>
</comment>
<feature type="compositionally biased region" description="Basic and acidic residues" evidence="1">
    <location>
        <begin position="81"/>
        <end position="90"/>
    </location>
</feature>
<evidence type="ECO:0000313" key="3">
    <source>
        <dbReference type="Proteomes" id="UP000299102"/>
    </source>
</evidence>
<feature type="region of interest" description="Disordered" evidence="1">
    <location>
        <begin position="1"/>
        <end position="25"/>
    </location>
</feature>
<feature type="region of interest" description="Disordered" evidence="1">
    <location>
        <begin position="59"/>
        <end position="116"/>
    </location>
</feature>
<feature type="compositionally biased region" description="Basic and acidic residues" evidence="1">
    <location>
        <begin position="60"/>
        <end position="69"/>
    </location>
</feature>
<reference evidence="2 3" key="1">
    <citation type="journal article" date="2019" name="Commun. Biol.">
        <title>The bagworm genome reveals a unique fibroin gene that provides high tensile strength.</title>
        <authorList>
            <person name="Kono N."/>
            <person name="Nakamura H."/>
            <person name="Ohtoshi R."/>
            <person name="Tomita M."/>
            <person name="Numata K."/>
            <person name="Arakawa K."/>
        </authorList>
    </citation>
    <scope>NUCLEOTIDE SEQUENCE [LARGE SCALE GENOMIC DNA]</scope>
</reference>
<sequence>MRATRNRFSTGRWDYLGHRPSGSLSYPRHELTFIPSVKIHASGNECFAAQSPQITITKQIDIHRNGWSRDKKRPTTPNPNDEVRRQRRPGEGPFRIHPKKRHTDTNKSRGVGRPAP</sequence>
<evidence type="ECO:0000313" key="2">
    <source>
        <dbReference type="EMBL" id="GBP06572.1"/>
    </source>
</evidence>
<gene>
    <name evidence="2" type="ORF">EVAR_92566_1</name>
</gene>